<feature type="compositionally biased region" description="Basic and acidic residues" evidence="1">
    <location>
        <begin position="20"/>
        <end position="29"/>
    </location>
</feature>
<comment type="caution">
    <text evidence="2">The sequence shown here is derived from an EMBL/GenBank/DDBJ whole genome shotgun (WGS) entry which is preliminary data.</text>
</comment>
<feature type="region of interest" description="Disordered" evidence="1">
    <location>
        <begin position="83"/>
        <end position="104"/>
    </location>
</feature>
<dbReference type="EMBL" id="JAVHNQ010000002">
    <property type="protein sequence ID" value="KAK6355276.1"/>
    <property type="molecule type" value="Genomic_DNA"/>
</dbReference>
<evidence type="ECO:0000313" key="3">
    <source>
        <dbReference type="Proteomes" id="UP001375240"/>
    </source>
</evidence>
<dbReference type="Proteomes" id="UP001375240">
    <property type="component" value="Unassembled WGS sequence"/>
</dbReference>
<feature type="region of interest" description="Disordered" evidence="1">
    <location>
        <begin position="1"/>
        <end position="54"/>
    </location>
</feature>
<evidence type="ECO:0000313" key="2">
    <source>
        <dbReference type="EMBL" id="KAK6355276.1"/>
    </source>
</evidence>
<organism evidence="2 3">
    <name type="scientific">Orbilia brochopaga</name>
    <dbReference type="NCBI Taxonomy" id="3140254"/>
    <lineage>
        <taxon>Eukaryota</taxon>
        <taxon>Fungi</taxon>
        <taxon>Dikarya</taxon>
        <taxon>Ascomycota</taxon>
        <taxon>Pezizomycotina</taxon>
        <taxon>Orbiliomycetes</taxon>
        <taxon>Orbiliales</taxon>
        <taxon>Orbiliaceae</taxon>
        <taxon>Orbilia</taxon>
    </lineage>
</organism>
<dbReference type="AlphaFoldDB" id="A0AAV9VCH4"/>
<sequence>MPTLSDHASEEASMDDGDERGERDRDGGKDGVGGMEMMDNSTSTEGKQGREPLPLLSSPLFFSPTLARPVDLSALNEANEHAKEIRRVEADGNGGREGSMGRQGQVRLQAKQTWLSTHDGPPLAAMAALAALHAHAAVPGSFFSLGPSSQLGSSSFRAPARMKFALRWPSEASLTVGKCGRAAGRWRFKGA</sequence>
<evidence type="ECO:0000256" key="1">
    <source>
        <dbReference type="SAM" id="MobiDB-lite"/>
    </source>
</evidence>
<accession>A0AAV9VCH4</accession>
<reference evidence="2 3" key="1">
    <citation type="submission" date="2019-10" db="EMBL/GenBank/DDBJ databases">
        <authorList>
            <person name="Palmer J.M."/>
        </authorList>
    </citation>
    <scope>NUCLEOTIDE SEQUENCE [LARGE SCALE GENOMIC DNA]</scope>
    <source>
        <strain evidence="2 3">TWF696</strain>
    </source>
</reference>
<proteinExistence type="predicted"/>
<gene>
    <name evidence="2" type="ORF">TWF696_004389</name>
</gene>
<keyword evidence="3" id="KW-1185">Reference proteome</keyword>
<protein>
    <submittedName>
        <fullName evidence="2">Uncharacterized protein</fullName>
    </submittedName>
</protein>
<name>A0AAV9VCH4_9PEZI</name>